<sequence>MFDGTIALSCMPLVLESALQYSWKQKWEERKSQVVTFCRLLSSFGPTQPPQSLIISSSSCLDARKLLNQKKGSIMEGTLLQGALPEGTSTPPSKRLSEKLFALHLAHIDRILQSVPSPGAGHY</sequence>
<proteinExistence type="predicted"/>
<dbReference type="Proteomes" id="UP001055811">
    <property type="component" value="Linkage Group LG04"/>
</dbReference>
<gene>
    <name evidence="1" type="ORF">L2E82_25724</name>
</gene>
<protein>
    <submittedName>
        <fullName evidence="1">Uncharacterized protein</fullName>
    </submittedName>
</protein>
<reference evidence="1 2" key="2">
    <citation type="journal article" date="2022" name="Mol. Ecol. Resour.">
        <title>The genomes of chicory, endive, great burdock and yacon provide insights into Asteraceae paleo-polyploidization history and plant inulin production.</title>
        <authorList>
            <person name="Fan W."/>
            <person name="Wang S."/>
            <person name="Wang H."/>
            <person name="Wang A."/>
            <person name="Jiang F."/>
            <person name="Liu H."/>
            <person name="Zhao H."/>
            <person name="Xu D."/>
            <person name="Zhang Y."/>
        </authorList>
    </citation>
    <scope>NUCLEOTIDE SEQUENCE [LARGE SCALE GENOMIC DNA]</scope>
    <source>
        <strain evidence="2">cv. Punajuju</strain>
        <tissue evidence="1">Leaves</tissue>
    </source>
</reference>
<keyword evidence="2" id="KW-1185">Reference proteome</keyword>
<accession>A0ACB9E423</accession>
<name>A0ACB9E423_CICIN</name>
<reference evidence="2" key="1">
    <citation type="journal article" date="2022" name="Mol. Ecol. Resour.">
        <title>The genomes of chicory, endive, great burdock and yacon provide insights into Asteraceae palaeo-polyploidization history and plant inulin production.</title>
        <authorList>
            <person name="Fan W."/>
            <person name="Wang S."/>
            <person name="Wang H."/>
            <person name="Wang A."/>
            <person name="Jiang F."/>
            <person name="Liu H."/>
            <person name="Zhao H."/>
            <person name="Xu D."/>
            <person name="Zhang Y."/>
        </authorList>
    </citation>
    <scope>NUCLEOTIDE SEQUENCE [LARGE SCALE GENOMIC DNA]</scope>
    <source>
        <strain evidence="2">cv. Punajuju</strain>
    </source>
</reference>
<comment type="caution">
    <text evidence="1">The sequence shown here is derived from an EMBL/GenBank/DDBJ whole genome shotgun (WGS) entry which is preliminary data.</text>
</comment>
<organism evidence="1 2">
    <name type="scientific">Cichorium intybus</name>
    <name type="common">Chicory</name>
    <dbReference type="NCBI Taxonomy" id="13427"/>
    <lineage>
        <taxon>Eukaryota</taxon>
        <taxon>Viridiplantae</taxon>
        <taxon>Streptophyta</taxon>
        <taxon>Embryophyta</taxon>
        <taxon>Tracheophyta</taxon>
        <taxon>Spermatophyta</taxon>
        <taxon>Magnoliopsida</taxon>
        <taxon>eudicotyledons</taxon>
        <taxon>Gunneridae</taxon>
        <taxon>Pentapetalae</taxon>
        <taxon>asterids</taxon>
        <taxon>campanulids</taxon>
        <taxon>Asterales</taxon>
        <taxon>Asteraceae</taxon>
        <taxon>Cichorioideae</taxon>
        <taxon>Cichorieae</taxon>
        <taxon>Cichoriinae</taxon>
        <taxon>Cichorium</taxon>
    </lineage>
</organism>
<evidence type="ECO:0000313" key="2">
    <source>
        <dbReference type="Proteomes" id="UP001055811"/>
    </source>
</evidence>
<evidence type="ECO:0000313" key="1">
    <source>
        <dbReference type="EMBL" id="KAI3753664.1"/>
    </source>
</evidence>
<dbReference type="EMBL" id="CM042012">
    <property type="protein sequence ID" value="KAI3753664.1"/>
    <property type="molecule type" value="Genomic_DNA"/>
</dbReference>